<protein>
    <recommendedName>
        <fullName evidence="1">DJ-1/PfpI domain-containing protein</fullName>
    </recommendedName>
</protein>
<dbReference type="InterPro" id="IPR029062">
    <property type="entry name" value="Class_I_gatase-like"/>
</dbReference>
<name>A0A0R1PZX9_9LACO</name>
<evidence type="ECO:0000313" key="3">
    <source>
        <dbReference type="Proteomes" id="UP000051790"/>
    </source>
</evidence>
<dbReference type="InterPro" id="IPR002818">
    <property type="entry name" value="DJ-1/PfpI"/>
</dbReference>
<sequence>MAKILLFLNKGFETMAFSPFVDICGWARNDLDIDIHVTTVGFTKQVMSTFKIPVIVDELITDIDARDYDALPIPGGFEEYDFYDEAFSEPFLELIRQFDKAHKPIASICTGALPIGKSGVLANRRGTTYHLSNGHRQQQLAKYGVHVVNEPLVQDDNIMTSYCPQTAASVGFWLLEQLTDARTARAVKTAMGY</sequence>
<dbReference type="InterPro" id="IPR050325">
    <property type="entry name" value="Prot/Nucl_acid_deglycase"/>
</dbReference>
<dbReference type="GO" id="GO:0005737">
    <property type="term" value="C:cytoplasm"/>
    <property type="evidence" value="ECO:0007669"/>
    <property type="project" value="TreeGrafter"/>
</dbReference>
<dbReference type="OrthoDB" id="9792284at2"/>
<proteinExistence type="predicted"/>
<dbReference type="Gene3D" id="3.40.50.880">
    <property type="match status" value="1"/>
</dbReference>
<reference evidence="2 3" key="1">
    <citation type="journal article" date="2015" name="Genome Announc.">
        <title>Expanding the biotechnology potential of lactobacilli through comparative genomics of 213 strains and associated genera.</title>
        <authorList>
            <person name="Sun Z."/>
            <person name="Harris H.M."/>
            <person name="McCann A."/>
            <person name="Guo C."/>
            <person name="Argimon S."/>
            <person name="Zhang W."/>
            <person name="Yang X."/>
            <person name="Jeffery I.B."/>
            <person name="Cooney J.C."/>
            <person name="Kagawa T.F."/>
            <person name="Liu W."/>
            <person name="Song Y."/>
            <person name="Salvetti E."/>
            <person name="Wrobel A."/>
            <person name="Rasinkangas P."/>
            <person name="Parkhill J."/>
            <person name="Rea M.C."/>
            <person name="O'Sullivan O."/>
            <person name="Ritari J."/>
            <person name="Douillard F.P."/>
            <person name="Paul Ross R."/>
            <person name="Yang R."/>
            <person name="Briner A.E."/>
            <person name="Felis G.E."/>
            <person name="de Vos W.M."/>
            <person name="Barrangou R."/>
            <person name="Klaenhammer T.R."/>
            <person name="Caufield P.W."/>
            <person name="Cui Y."/>
            <person name="Zhang H."/>
            <person name="O'Toole P.W."/>
        </authorList>
    </citation>
    <scope>NUCLEOTIDE SEQUENCE [LARGE SCALE GENOMIC DNA]</scope>
    <source>
        <strain evidence="2 3">DSM 13343</strain>
    </source>
</reference>
<dbReference type="SUPFAM" id="SSF52317">
    <property type="entry name" value="Class I glutamine amidotransferase-like"/>
    <property type="match status" value="1"/>
</dbReference>
<dbReference type="RefSeq" id="WP_054714174.1">
    <property type="nucleotide sequence ID" value="NZ_AZEU01000313.1"/>
</dbReference>
<accession>A0A0R1PZX9</accession>
<dbReference type="Proteomes" id="UP000051790">
    <property type="component" value="Unassembled WGS sequence"/>
</dbReference>
<dbReference type="PANTHER" id="PTHR48094">
    <property type="entry name" value="PROTEIN/NUCLEIC ACID DEGLYCASE DJ-1-RELATED"/>
    <property type="match status" value="1"/>
</dbReference>
<comment type="caution">
    <text evidence="2">The sequence shown here is derived from an EMBL/GenBank/DDBJ whole genome shotgun (WGS) entry which is preliminary data.</text>
</comment>
<dbReference type="EMBL" id="AZEU01000313">
    <property type="protein sequence ID" value="KRL37806.1"/>
    <property type="molecule type" value="Genomic_DNA"/>
</dbReference>
<feature type="domain" description="DJ-1/PfpI" evidence="1">
    <location>
        <begin position="3"/>
        <end position="176"/>
    </location>
</feature>
<dbReference type="PANTHER" id="PTHR48094:SF5">
    <property type="entry name" value="PROTEIN DJ-1 HOMOLOG"/>
    <property type="match status" value="1"/>
</dbReference>
<keyword evidence="3" id="KW-1185">Reference proteome</keyword>
<dbReference type="Pfam" id="PF01965">
    <property type="entry name" value="DJ-1_PfpI"/>
    <property type="match status" value="1"/>
</dbReference>
<dbReference type="PATRIC" id="fig|1423769.4.peg.2983"/>
<evidence type="ECO:0000259" key="1">
    <source>
        <dbReference type="Pfam" id="PF01965"/>
    </source>
</evidence>
<dbReference type="CDD" id="cd03135">
    <property type="entry name" value="GATase1_DJ-1"/>
    <property type="match status" value="1"/>
</dbReference>
<gene>
    <name evidence="2" type="ORF">FD01_GL002763</name>
</gene>
<dbReference type="AlphaFoldDB" id="A0A0R1PZX9"/>
<organism evidence="2 3">
    <name type="scientific">Lacticaseibacillus manihotivorans DSM 13343 = JCM 12514</name>
    <dbReference type="NCBI Taxonomy" id="1423769"/>
    <lineage>
        <taxon>Bacteria</taxon>
        <taxon>Bacillati</taxon>
        <taxon>Bacillota</taxon>
        <taxon>Bacilli</taxon>
        <taxon>Lactobacillales</taxon>
        <taxon>Lactobacillaceae</taxon>
        <taxon>Lacticaseibacillus</taxon>
    </lineage>
</organism>
<evidence type="ECO:0000313" key="2">
    <source>
        <dbReference type="EMBL" id="KRL37806.1"/>
    </source>
</evidence>